<dbReference type="HOGENOM" id="CLU_063022_0_0_7"/>
<dbReference type="GO" id="GO:0016746">
    <property type="term" value="F:acyltransferase activity"/>
    <property type="evidence" value="ECO:0007669"/>
    <property type="project" value="InterPro"/>
</dbReference>
<accession>L7UJ77</accession>
<feature type="domain" description="Beta-ketoacyl synthase-like N-terminal" evidence="1">
    <location>
        <begin position="150"/>
        <end position="218"/>
    </location>
</feature>
<gene>
    <name evidence="2" type="ordered locus">MYSTI_07759</name>
</gene>
<dbReference type="InterPro" id="IPR016039">
    <property type="entry name" value="Thiolase-like"/>
</dbReference>
<organism evidence="2 3">
    <name type="scientific">Myxococcus stipitatus (strain DSM 14675 / JCM 12634 / Mx s8)</name>
    <dbReference type="NCBI Taxonomy" id="1278073"/>
    <lineage>
        <taxon>Bacteria</taxon>
        <taxon>Pseudomonadati</taxon>
        <taxon>Myxococcota</taxon>
        <taxon>Myxococcia</taxon>
        <taxon>Myxococcales</taxon>
        <taxon>Cystobacterineae</taxon>
        <taxon>Myxococcaceae</taxon>
        <taxon>Myxococcus</taxon>
    </lineage>
</organism>
<evidence type="ECO:0000259" key="1">
    <source>
        <dbReference type="Pfam" id="PF00109"/>
    </source>
</evidence>
<keyword evidence="3" id="KW-1185">Reference proteome</keyword>
<dbReference type="RefSeq" id="WP_015353284.1">
    <property type="nucleotide sequence ID" value="NC_020126.1"/>
</dbReference>
<name>L7UJ77_MYXSD</name>
<protein>
    <submittedName>
        <fullName evidence="2">3-oxoacyl-(Acyl carrier protein) synthase</fullName>
    </submittedName>
</protein>
<dbReference type="EMBL" id="CP004025">
    <property type="protein sequence ID" value="AGC49031.1"/>
    <property type="molecule type" value="Genomic_DNA"/>
</dbReference>
<proteinExistence type="predicted"/>
<reference evidence="2 3" key="1">
    <citation type="journal article" date="2013" name="Genome Announc.">
        <title>Complete genome sequence of Myxococcus stipitatus strain DSM 14675, a fruiting myxobacterium.</title>
        <authorList>
            <person name="Huntley S."/>
            <person name="Kneip S."/>
            <person name="Treuner-Lange A."/>
            <person name="Sogaard-Andersen L."/>
        </authorList>
    </citation>
    <scope>NUCLEOTIDE SEQUENCE [LARGE SCALE GENOMIC DNA]</scope>
    <source>
        <strain evidence="3">DSM 14675 / JCM 12634 / Mx s8</strain>
    </source>
</reference>
<evidence type="ECO:0000313" key="3">
    <source>
        <dbReference type="Proteomes" id="UP000011131"/>
    </source>
</evidence>
<sequence>MSREPICVTGLGMRTPIGRHAAQSCASLRAGLNRFTPWPHFGVDGADSEGLTASFSCPDLGDRSWVEKLLDLVEMPLAEALLSAKLFELGEGRRSGRRVRVHVYLGTPYPDRPGVSPEDLQELTLHLAEDLFPQAPQSLRVQLVSLEHVSGLAGIAWASSALEEGTADVCLVGGVDSLLDSTFLQAHLEAERLKVPGVSSGIIPGEAAAFLVLERKFDARRRGAPQWAHIDAVALEQEPPWTPESPVRGQALTRALHSVLAAVGGADCFGHVINDLNGERWRFLEWALIETRCLGGLPRGWRLWHPADSLGDVGAASASVAVGLALHAFQRDYARCPRILIASTSERGERAALSLSQAGGR</sequence>
<dbReference type="AlphaFoldDB" id="L7UJ77"/>
<dbReference type="Pfam" id="PF00109">
    <property type="entry name" value="ketoacyl-synt"/>
    <property type="match status" value="1"/>
</dbReference>
<dbReference type="STRING" id="1278073.MYSTI_07759"/>
<dbReference type="Proteomes" id="UP000011131">
    <property type="component" value="Chromosome"/>
</dbReference>
<dbReference type="eggNOG" id="COG0304">
    <property type="taxonomic scope" value="Bacteria"/>
</dbReference>
<dbReference type="KEGG" id="msd:MYSTI_07759"/>
<dbReference type="SUPFAM" id="SSF53901">
    <property type="entry name" value="Thiolase-like"/>
    <property type="match status" value="2"/>
</dbReference>
<dbReference type="OrthoDB" id="5522744at2"/>
<dbReference type="InterPro" id="IPR014030">
    <property type="entry name" value="Ketoacyl_synth_N"/>
</dbReference>
<evidence type="ECO:0000313" key="2">
    <source>
        <dbReference type="EMBL" id="AGC49031.1"/>
    </source>
</evidence>
<dbReference type="PATRIC" id="fig|1278073.3.peg.7895"/>
<dbReference type="Gene3D" id="3.40.47.10">
    <property type="match status" value="1"/>
</dbReference>